<evidence type="ECO:0000256" key="4">
    <source>
        <dbReference type="ARBA" id="ARBA00022723"/>
    </source>
</evidence>
<dbReference type="EMBL" id="BFAA01001567">
    <property type="protein sequence ID" value="GCB67377.1"/>
    <property type="molecule type" value="Genomic_DNA"/>
</dbReference>
<organism evidence="11 12">
    <name type="scientific">Scyliorhinus torazame</name>
    <name type="common">Cloudy catshark</name>
    <name type="synonym">Catulus torazame</name>
    <dbReference type="NCBI Taxonomy" id="75743"/>
    <lineage>
        <taxon>Eukaryota</taxon>
        <taxon>Metazoa</taxon>
        <taxon>Chordata</taxon>
        <taxon>Craniata</taxon>
        <taxon>Vertebrata</taxon>
        <taxon>Chondrichthyes</taxon>
        <taxon>Elasmobranchii</taxon>
        <taxon>Galeomorphii</taxon>
        <taxon>Galeoidea</taxon>
        <taxon>Carcharhiniformes</taxon>
        <taxon>Scyliorhinidae</taxon>
        <taxon>Scyliorhinus</taxon>
    </lineage>
</organism>
<proteinExistence type="predicted"/>
<dbReference type="FunFam" id="2.20.100.10:FF:000134">
    <property type="entry name" value="Uncharacterized protein"/>
    <property type="match status" value="1"/>
</dbReference>
<dbReference type="Pfam" id="PF19028">
    <property type="entry name" value="TSP1_spondin"/>
    <property type="match status" value="1"/>
</dbReference>
<dbReference type="GO" id="GO:0007155">
    <property type="term" value="P:cell adhesion"/>
    <property type="evidence" value="ECO:0007669"/>
    <property type="project" value="UniProtKB-KW"/>
</dbReference>
<dbReference type="Pfam" id="PF06468">
    <property type="entry name" value="Spond_N"/>
    <property type="match status" value="1"/>
</dbReference>
<evidence type="ECO:0000256" key="6">
    <source>
        <dbReference type="ARBA" id="ARBA00022889"/>
    </source>
</evidence>
<gene>
    <name evidence="11" type="ORF">scyTo_0005116</name>
</gene>
<keyword evidence="6" id="KW-0130">Cell adhesion</keyword>
<dbReference type="SMART" id="SM00209">
    <property type="entry name" value="TSP1"/>
    <property type="match status" value="1"/>
</dbReference>
<dbReference type="PANTHER" id="PTHR11311">
    <property type="entry name" value="SPONDIN"/>
    <property type="match status" value="1"/>
</dbReference>
<evidence type="ECO:0000313" key="12">
    <source>
        <dbReference type="Proteomes" id="UP000288216"/>
    </source>
</evidence>
<dbReference type="GO" id="GO:0046872">
    <property type="term" value="F:metal ion binding"/>
    <property type="evidence" value="ECO:0007669"/>
    <property type="project" value="UniProtKB-KW"/>
</dbReference>
<keyword evidence="7" id="KW-1015">Disulfide bond</keyword>
<feature type="domain" description="Spondin" evidence="10">
    <location>
        <begin position="18"/>
        <end position="205"/>
    </location>
</feature>
<dbReference type="Proteomes" id="UP000288216">
    <property type="component" value="Unassembled WGS sequence"/>
</dbReference>
<dbReference type="NCBIfam" id="NF038123">
    <property type="entry name" value="NF038123_dom"/>
    <property type="match status" value="1"/>
</dbReference>
<dbReference type="InterPro" id="IPR044004">
    <property type="entry name" value="TSP1_spondin_dom"/>
</dbReference>
<dbReference type="InterPro" id="IPR038678">
    <property type="entry name" value="Spondin_N_sf"/>
</dbReference>
<keyword evidence="12" id="KW-1185">Reference proteome</keyword>
<dbReference type="InterPro" id="IPR051418">
    <property type="entry name" value="Spondin/Thrombospondin_T1"/>
</dbReference>
<evidence type="ECO:0000256" key="3">
    <source>
        <dbReference type="ARBA" id="ARBA00022530"/>
    </source>
</evidence>
<evidence type="ECO:0000256" key="1">
    <source>
        <dbReference type="ARBA" id="ARBA00004498"/>
    </source>
</evidence>
<evidence type="ECO:0000256" key="7">
    <source>
        <dbReference type="ARBA" id="ARBA00023157"/>
    </source>
</evidence>
<sequence>MNPLLIWPFLVYQAITANAIHCQASKPASYSLSFLAEWNSLSFPKQYPTHRPPAQWSMIFGCVHNYDFTLWAEGAVASSGIKMFVEDGKHETLTAEMNATLGAVQSCFHTNPIMEGEGNSSTVFTVTPTHPLVSFLVRIIPSPDWFLGANSINLCERNNWKESYTLDLFPWDAGTDSGFTFSSPNFATNPQETIFQITAKHPSHPANSFYYPRLVTLPRMGHSEFTLLSAVLPSQAPSEEPEQPQLTQGRKQNLTELPQFNRTFTENGTKTEAELLKVDDVFNDVLEKLLKKEPGSRYNINGKNSQAKEFTSTPLDCEVSAWSSWGLCSRSCGSGIRERTRFIIQHPANDGEACPTLLIQEECEEPPCPTLVTNSNVTVSGSAEEAAKTHFEANLNESIDSDLLEAPLLQHNQTAGEPENITALAHLEVRAQERNQLLKFINESQWISEAGAQSIESLPVLRNASTDQSFTNLNSTTATERAG</sequence>
<comment type="subcellular location">
    <subcellularLocation>
        <location evidence="1">Secreted</location>
        <location evidence="1">Extracellular space</location>
        <location evidence="1">Extracellular matrix</location>
    </subcellularLocation>
</comment>
<dbReference type="STRING" id="75743.A0A401P2P8"/>
<dbReference type="AlphaFoldDB" id="A0A401P2P8"/>
<dbReference type="SUPFAM" id="SSF82895">
    <property type="entry name" value="TSP-1 type 1 repeat"/>
    <property type="match status" value="1"/>
</dbReference>
<keyword evidence="5 9" id="KW-0732">Signal</keyword>
<dbReference type="Gene3D" id="2.20.100.10">
    <property type="entry name" value="Thrombospondin type-1 (TSP1) repeat"/>
    <property type="match status" value="1"/>
</dbReference>
<reference evidence="11 12" key="1">
    <citation type="journal article" date="2018" name="Nat. Ecol. Evol.">
        <title>Shark genomes provide insights into elasmobranch evolution and the origin of vertebrates.</title>
        <authorList>
            <person name="Hara Y"/>
            <person name="Yamaguchi K"/>
            <person name="Onimaru K"/>
            <person name="Kadota M"/>
            <person name="Koyanagi M"/>
            <person name="Keeley SD"/>
            <person name="Tatsumi K"/>
            <person name="Tanaka K"/>
            <person name="Motone F"/>
            <person name="Kageyama Y"/>
            <person name="Nozu R"/>
            <person name="Adachi N"/>
            <person name="Nishimura O"/>
            <person name="Nakagawa R"/>
            <person name="Tanegashima C"/>
            <person name="Kiyatake I"/>
            <person name="Matsumoto R"/>
            <person name="Murakumo K"/>
            <person name="Nishida K"/>
            <person name="Terakita A"/>
            <person name="Kuratani S"/>
            <person name="Sato K"/>
            <person name="Hyodo S Kuraku.S."/>
        </authorList>
    </citation>
    <scope>NUCLEOTIDE SEQUENCE [LARGE SCALE GENOMIC DNA]</scope>
</reference>
<protein>
    <recommendedName>
        <fullName evidence="10">Spondin domain-containing protein</fullName>
    </recommendedName>
</protein>
<dbReference type="InterPro" id="IPR036383">
    <property type="entry name" value="TSP1_rpt_sf"/>
</dbReference>
<dbReference type="Gene3D" id="2.60.40.2130">
    <property type="entry name" value="F-spondin domain"/>
    <property type="match status" value="1"/>
</dbReference>
<dbReference type="InterPro" id="IPR009465">
    <property type="entry name" value="Spondin_N"/>
</dbReference>
<evidence type="ECO:0000256" key="5">
    <source>
        <dbReference type="ARBA" id="ARBA00022729"/>
    </source>
</evidence>
<dbReference type="OrthoDB" id="6090599at2759"/>
<dbReference type="InterPro" id="IPR000884">
    <property type="entry name" value="TSP1_rpt"/>
</dbReference>
<comment type="caution">
    <text evidence="11">The sequence shown here is derived from an EMBL/GenBank/DDBJ whole genome shotgun (WGS) entry which is preliminary data.</text>
</comment>
<dbReference type="PROSITE" id="PS51020">
    <property type="entry name" value="SPONDIN"/>
    <property type="match status" value="1"/>
</dbReference>
<keyword evidence="4" id="KW-0479">Metal-binding</keyword>
<evidence type="ECO:0000256" key="8">
    <source>
        <dbReference type="ARBA" id="ARBA00023180"/>
    </source>
</evidence>
<feature type="chain" id="PRO_5019450293" description="Spondin domain-containing protein" evidence="9">
    <location>
        <begin position="20"/>
        <end position="483"/>
    </location>
</feature>
<evidence type="ECO:0000256" key="2">
    <source>
        <dbReference type="ARBA" id="ARBA00022525"/>
    </source>
</evidence>
<dbReference type="GO" id="GO:0031012">
    <property type="term" value="C:extracellular matrix"/>
    <property type="evidence" value="ECO:0007669"/>
    <property type="project" value="TreeGrafter"/>
</dbReference>
<evidence type="ECO:0000256" key="9">
    <source>
        <dbReference type="SAM" id="SignalP"/>
    </source>
</evidence>
<keyword evidence="2" id="KW-0964">Secreted</keyword>
<keyword evidence="3" id="KW-0272">Extracellular matrix</keyword>
<accession>A0A401P2P8</accession>
<dbReference type="PROSITE" id="PS50092">
    <property type="entry name" value="TSP1"/>
    <property type="match status" value="1"/>
</dbReference>
<evidence type="ECO:0000259" key="10">
    <source>
        <dbReference type="PROSITE" id="PS51020"/>
    </source>
</evidence>
<dbReference type="PANTHER" id="PTHR11311:SF15">
    <property type="entry name" value="SPONDIN-2"/>
    <property type="match status" value="1"/>
</dbReference>
<keyword evidence="8" id="KW-0325">Glycoprotein</keyword>
<evidence type="ECO:0000313" key="11">
    <source>
        <dbReference type="EMBL" id="GCB67377.1"/>
    </source>
</evidence>
<feature type="signal peptide" evidence="9">
    <location>
        <begin position="1"/>
        <end position="19"/>
    </location>
</feature>
<name>A0A401P2P8_SCYTO</name>
<dbReference type="OMA" id="QITAKHP"/>